<name>A0ABY9SY80_BREBE</name>
<dbReference type="Proteomes" id="UP001256827">
    <property type="component" value="Chromosome"/>
</dbReference>
<reference evidence="2 3" key="1">
    <citation type="submission" date="2023-09" db="EMBL/GenBank/DDBJ databases">
        <title>Complete Genome and Methylome dissection of Bacillus brevis NEB573 original source of BbsI restriction endonuclease.</title>
        <authorList>
            <person name="Fomenkov A."/>
            <person name="Roberts R.D."/>
        </authorList>
    </citation>
    <scope>NUCLEOTIDE SEQUENCE [LARGE SCALE GENOMIC DNA]</scope>
    <source>
        <strain evidence="2 3">NEB573</strain>
    </source>
</reference>
<dbReference type="InterPro" id="IPR016181">
    <property type="entry name" value="Acyl_CoA_acyltransferase"/>
</dbReference>
<proteinExistence type="predicted"/>
<dbReference type="InterPro" id="IPR000182">
    <property type="entry name" value="GNAT_dom"/>
</dbReference>
<evidence type="ECO:0000313" key="2">
    <source>
        <dbReference type="EMBL" id="WNC12678.1"/>
    </source>
</evidence>
<evidence type="ECO:0000313" key="3">
    <source>
        <dbReference type="Proteomes" id="UP001256827"/>
    </source>
</evidence>
<evidence type="ECO:0000259" key="1">
    <source>
        <dbReference type="PROSITE" id="PS51186"/>
    </source>
</evidence>
<keyword evidence="3" id="KW-1185">Reference proteome</keyword>
<dbReference type="RefSeq" id="WP_310764198.1">
    <property type="nucleotide sequence ID" value="NZ_CP134050.1"/>
</dbReference>
<dbReference type="SUPFAM" id="SSF55729">
    <property type="entry name" value="Acyl-CoA N-acyltransferases (Nat)"/>
    <property type="match status" value="1"/>
</dbReference>
<accession>A0ABY9SY80</accession>
<dbReference type="Gene3D" id="3.40.630.30">
    <property type="match status" value="1"/>
</dbReference>
<feature type="domain" description="N-acetyltransferase" evidence="1">
    <location>
        <begin position="7"/>
        <end position="162"/>
    </location>
</feature>
<organism evidence="2 3">
    <name type="scientific">Brevibacillus brevis</name>
    <name type="common">Bacillus brevis</name>
    <dbReference type="NCBI Taxonomy" id="1393"/>
    <lineage>
        <taxon>Bacteria</taxon>
        <taxon>Bacillati</taxon>
        <taxon>Bacillota</taxon>
        <taxon>Bacilli</taxon>
        <taxon>Bacillales</taxon>
        <taxon>Paenibacillaceae</taxon>
        <taxon>Brevibacillus</taxon>
    </lineage>
</organism>
<gene>
    <name evidence="2" type="ORF">RGB73_18310</name>
</gene>
<dbReference type="Pfam" id="PF00583">
    <property type="entry name" value="Acetyltransf_1"/>
    <property type="match status" value="1"/>
</dbReference>
<dbReference type="EMBL" id="CP134050">
    <property type="protein sequence ID" value="WNC12678.1"/>
    <property type="molecule type" value="Genomic_DNA"/>
</dbReference>
<dbReference type="PROSITE" id="PS51186">
    <property type="entry name" value="GNAT"/>
    <property type="match status" value="1"/>
</dbReference>
<sequence>MEHRNRLTIRPYQEDADAAIASYELPEGQAVYTSLPAEVIREYRDDSHNQPFLIYAGDQLAGCFALYTDPSGNRYTKHPHAIVFKSFSIDARHQKKGYALETLQSLHGIAAKHVPDADEIILTVHHTNTPAIRLYRKAGFEDRGLRYDGEHGEELIFHLDVKRG</sequence>
<protein>
    <submittedName>
        <fullName evidence="2">GNAT family N-acetyltransferase</fullName>
    </submittedName>
</protein>